<dbReference type="InterPro" id="IPR020846">
    <property type="entry name" value="MFS_dom"/>
</dbReference>
<dbReference type="PROSITE" id="PS50850">
    <property type="entry name" value="MFS"/>
    <property type="match status" value="1"/>
</dbReference>
<organism evidence="9 10">
    <name type="scientific">Trichococcus palustris</name>
    <dbReference type="NCBI Taxonomy" id="140314"/>
    <lineage>
        <taxon>Bacteria</taxon>
        <taxon>Bacillati</taxon>
        <taxon>Bacillota</taxon>
        <taxon>Bacilli</taxon>
        <taxon>Lactobacillales</taxon>
        <taxon>Carnobacteriaceae</taxon>
        <taxon>Trichococcus</taxon>
    </lineage>
</organism>
<feature type="transmembrane region" description="Helical" evidence="7">
    <location>
        <begin position="350"/>
        <end position="370"/>
    </location>
</feature>
<keyword evidence="6 7" id="KW-0472">Membrane</keyword>
<keyword evidence="2" id="KW-0813">Transport</keyword>
<sequence length="414" mass="45255">MEQNNNRYANWQRDIGMFLGSQTISFFGSSIVQYAILWYLTLTTKSGVIMTLSVVFGFLPTFFISPFAGVWADRYNRKRLIVLSDGVIAFSTLVLIVLFLVGQRSIGVLLAASAIRALGSGIQMPAVSAILPQLVPEKELTRINGLNGSIQAVVMLVSPMISGVLLNAVTMEAIFLIDVVTAIVAILIMVFFLQVPTHAKASQEQASNYFQDLKLGFVYIKNHAFIRKLFLYFSLAFLMAAPVSFLSPLQVARTFGEDVWRLTAIEVTFSVGMMAGGLLVASWGGFKNRIHSIAFAIAIMGVCTFGMGIIPNFWIYLFLMAVIGVAIPFLSAPSTVLLQEEVEEAFLGRVFGVQSMIATLMMPLGMLVFGPLADRMAIEILMVVSGLLLVFIAFFALRDQVLVEAGKPKGPDAE</sequence>
<evidence type="ECO:0000256" key="4">
    <source>
        <dbReference type="ARBA" id="ARBA00022692"/>
    </source>
</evidence>
<evidence type="ECO:0000256" key="1">
    <source>
        <dbReference type="ARBA" id="ARBA00004651"/>
    </source>
</evidence>
<evidence type="ECO:0000313" key="10">
    <source>
        <dbReference type="Proteomes" id="UP000242754"/>
    </source>
</evidence>
<feature type="transmembrane region" description="Helical" evidence="7">
    <location>
        <begin position="376"/>
        <end position="397"/>
    </location>
</feature>
<dbReference type="CDD" id="cd06173">
    <property type="entry name" value="MFS_MefA_like"/>
    <property type="match status" value="1"/>
</dbReference>
<feature type="transmembrane region" description="Helical" evidence="7">
    <location>
        <begin position="15"/>
        <end position="40"/>
    </location>
</feature>
<evidence type="ECO:0000256" key="3">
    <source>
        <dbReference type="ARBA" id="ARBA00022475"/>
    </source>
</evidence>
<feature type="transmembrane region" description="Helical" evidence="7">
    <location>
        <begin position="316"/>
        <end position="338"/>
    </location>
</feature>
<gene>
    <name evidence="9" type="ORF">Tpal_2446</name>
</gene>
<evidence type="ECO:0000259" key="8">
    <source>
        <dbReference type="PROSITE" id="PS50850"/>
    </source>
</evidence>
<dbReference type="PANTHER" id="PTHR43266">
    <property type="entry name" value="MACROLIDE-EFFLUX PROTEIN"/>
    <property type="match status" value="1"/>
</dbReference>
<keyword evidence="5 7" id="KW-1133">Transmembrane helix</keyword>
<dbReference type="Pfam" id="PF07690">
    <property type="entry name" value="MFS_1"/>
    <property type="match status" value="1"/>
</dbReference>
<proteinExistence type="predicted"/>
<dbReference type="EMBL" id="FJNE01000008">
    <property type="protein sequence ID" value="CZQ99960.1"/>
    <property type="molecule type" value="Genomic_DNA"/>
</dbReference>
<accession>A0A143YXY9</accession>
<dbReference type="OrthoDB" id="9775268at2"/>
<dbReference type="InterPro" id="IPR011701">
    <property type="entry name" value="MFS"/>
</dbReference>
<dbReference type="InterPro" id="IPR036259">
    <property type="entry name" value="MFS_trans_sf"/>
</dbReference>
<evidence type="ECO:0000256" key="7">
    <source>
        <dbReference type="SAM" id="Phobius"/>
    </source>
</evidence>
<dbReference type="GO" id="GO:0022857">
    <property type="term" value="F:transmembrane transporter activity"/>
    <property type="evidence" value="ECO:0007669"/>
    <property type="project" value="InterPro"/>
</dbReference>
<dbReference type="AlphaFoldDB" id="A0A143YXY9"/>
<feature type="domain" description="Major facilitator superfamily (MFS) profile" evidence="8">
    <location>
        <begin position="9"/>
        <end position="401"/>
    </location>
</feature>
<feature type="transmembrane region" description="Helical" evidence="7">
    <location>
        <begin position="259"/>
        <end position="281"/>
    </location>
</feature>
<feature type="transmembrane region" description="Helical" evidence="7">
    <location>
        <begin position="173"/>
        <end position="193"/>
    </location>
</feature>
<protein>
    <recommendedName>
        <fullName evidence="8">Major facilitator superfamily (MFS) profile domain-containing protein</fullName>
    </recommendedName>
</protein>
<evidence type="ECO:0000256" key="5">
    <source>
        <dbReference type="ARBA" id="ARBA00022989"/>
    </source>
</evidence>
<reference evidence="9 10" key="1">
    <citation type="submission" date="2016-02" db="EMBL/GenBank/DDBJ databases">
        <authorList>
            <person name="Wen L."/>
            <person name="He K."/>
            <person name="Yang H."/>
        </authorList>
    </citation>
    <scope>NUCLEOTIDE SEQUENCE [LARGE SCALE GENOMIC DNA]</scope>
    <source>
        <strain evidence="9">Trichococcus palustris</strain>
    </source>
</reference>
<feature type="transmembrane region" description="Helical" evidence="7">
    <location>
        <begin position="46"/>
        <end position="68"/>
    </location>
</feature>
<keyword evidence="10" id="KW-1185">Reference proteome</keyword>
<evidence type="ECO:0000256" key="2">
    <source>
        <dbReference type="ARBA" id="ARBA00022448"/>
    </source>
</evidence>
<dbReference type="PANTHER" id="PTHR43266:SF10">
    <property type="entry name" value="BACILYSIN EXPORTER BACE-RELATED"/>
    <property type="match status" value="1"/>
</dbReference>
<dbReference type="SUPFAM" id="SSF103473">
    <property type="entry name" value="MFS general substrate transporter"/>
    <property type="match status" value="1"/>
</dbReference>
<dbReference type="Proteomes" id="UP000242754">
    <property type="component" value="Unassembled WGS sequence"/>
</dbReference>
<feature type="transmembrane region" description="Helical" evidence="7">
    <location>
        <begin position="229"/>
        <end position="247"/>
    </location>
</feature>
<comment type="subcellular location">
    <subcellularLocation>
        <location evidence="1">Cell membrane</location>
        <topology evidence="1">Multi-pass membrane protein</topology>
    </subcellularLocation>
</comment>
<feature type="transmembrane region" description="Helical" evidence="7">
    <location>
        <begin position="80"/>
        <end position="102"/>
    </location>
</feature>
<dbReference type="RefSeq" id="WP_087033991.1">
    <property type="nucleotide sequence ID" value="NZ_FJNE01000008.1"/>
</dbReference>
<evidence type="ECO:0000256" key="6">
    <source>
        <dbReference type="ARBA" id="ARBA00023136"/>
    </source>
</evidence>
<keyword evidence="3" id="KW-1003">Cell membrane</keyword>
<dbReference type="STRING" id="140314.SAMN04488076_1386"/>
<name>A0A143YXY9_9LACT</name>
<dbReference type="GO" id="GO:0005886">
    <property type="term" value="C:plasma membrane"/>
    <property type="evidence" value="ECO:0007669"/>
    <property type="project" value="UniProtKB-SubCell"/>
</dbReference>
<keyword evidence="4 7" id="KW-0812">Transmembrane</keyword>
<feature type="transmembrane region" description="Helical" evidence="7">
    <location>
        <begin position="293"/>
        <end position="310"/>
    </location>
</feature>
<evidence type="ECO:0000313" key="9">
    <source>
        <dbReference type="EMBL" id="CZQ99960.1"/>
    </source>
</evidence>
<dbReference type="Gene3D" id="1.20.1250.20">
    <property type="entry name" value="MFS general substrate transporter like domains"/>
    <property type="match status" value="1"/>
</dbReference>